<evidence type="ECO:0000313" key="5">
    <source>
        <dbReference type="EMBL" id="MBO8485804.1"/>
    </source>
</evidence>
<dbReference type="GO" id="GO:0009052">
    <property type="term" value="P:pentose-phosphate shunt, non-oxidative branch"/>
    <property type="evidence" value="ECO:0007669"/>
    <property type="project" value="TreeGrafter"/>
</dbReference>
<organism evidence="5 6">
    <name type="scientific">Candidatus Cryptobacteroides excrementavium</name>
    <dbReference type="NCBI Taxonomy" id="2840759"/>
    <lineage>
        <taxon>Bacteria</taxon>
        <taxon>Pseudomonadati</taxon>
        <taxon>Bacteroidota</taxon>
        <taxon>Bacteroidia</taxon>
        <taxon>Bacteroidales</taxon>
        <taxon>Candidatus Cryptobacteroides</taxon>
    </lineage>
</organism>
<feature type="binding site" evidence="4">
    <location>
        <position position="99"/>
    </location>
    <ligand>
        <name>D-ribulose 5-phosphate</name>
        <dbReference type="ChEBI" id="CHEBI:58121"/>
    </ligand>
</feature>
<dbReference type="SUPFAM" id="SSF89623">
    <property type="entry name" value="Ribose/Galactose isomerase RpiB/AlsB"/>
    <property type="match status" value="1"/>
</dbReference>
<sequence length="143" mass="15877">MKIGICSDHAGYEYKNRLAEVLRQDGYDIKDFGTDSPESMDYPDVAHPLAKAVEEGEVECGIAMCGTGEGMAMTLNKHQGIRAGLAWNKETGELIRRHNNANVLALPARLIAFEEALAITKVWLDTPFEGGRHLRRIEKIPLK</sequence>
<proteinExistence type="inferred from homology"/>
<feature type="binding site" evidence="4">
    <location>
        <position position="136"/>
    </location>
    <ligand>
        <name>D-ribulose 5-phosphate</name>
        <dbReference type="ChEBI" id="CHEBI:58121"/>
    </ligand>
</feature>
<gene>
    <name evidence="5" type="primary">rpiB</name>
    <name evidence="5" type="ORF">IAB78_05210</name>
</gene>
<keyword evidence="2 5" id="KW-0413">Isomerase</keyword>
<evidence type="ECO:0000256" key="2">
    <source>
        <dbReference type="ARBA" id="ARBA00023235"/>
    </source>
</evidence>
<feature type="binding site" evidence="4">
    <location>
        <position position="132"/>
    </location>
    <ligand>
        <name>D-ribulose 5-phosphate</name>
        <dbReference type="ChEBI" id="CHEBI:58121"/>
    </ligand>
</feature>
<dbReference type="PIRSF" id="PIRSF005384">
    <property type="entry name" value="RpiB_LacA_B"/>
    <property type="match status" value="1"/>
</dbReference>
<dbReference type="Gene3D" id="3.40.1400.10">
    <property type="entry name" value="Sugar-phosphate isomerase, RpiB/LacA/LacB"/>
    <property type="match status" value="1"/>
</dbReference>
<feature type="binding site" evidence="4">
    <location>
        <position position="109"/>
    </location>
    <ligand>
        <name>D-ribulose 5-phosphate</name>
        <dbReference type="ChEBI" id="CHEBI:58121"/>
    </ligand>
</feature>
<feature type="active site" description="Proton acceptor" evidence="3">
    <location>
        <position position="65"/>
    </location>
</feature>
<dbReference type="EMBL" id="JADILX010000082">
    <property type="protein sequence ID" value="MBO8485804.1"/>
    <property type="molecule type" value="Genomic_DNA"/>
</dbReference>
<name>A0A9D9J662_9BACT</name>
<evidence type="ECO:0000313" key="6">
    <source>
        <dbReference type="Proteomes" id="UP000823750"/>
    </source>
</evidence>
<feature type="active site" description="Proton donor" evidence="3">
    <location>
        <position position="98"/>
    </location>
</feature>
<reference evidence="5" key="1">
    <citation type="submission" date="2020-10" db="EMBL/GenBank/DDBJ databases">
        <authorList>
            <person name="Gilroy R."/>
        </authorList>
    </citation>
    <scope>NUCLEOTIDE SEQUENCE</scope>
    <source>
        <strain evidence="5">B2-16538</strain>
    </source>
</reference>
<reference evidence="5" key="2">
    <citation type="journal article" date="2021" name="PeerJ">
        <title>Extensive microbial diversity within the chicken gut microbiome revealed by metagenomics and culture.</title>
        <authorList>
            <person name="Gilroy R."/>
            <person name="Ravi A."/>
            <person name="Getino M."/>
            <person name="Pursley I."/>
            <person name="Horton D.L."/>
            <person name="Alikhan N.F."/>
            <person name="Baker D."/>
            <person name="Gharbi K."/>
            <person name="Hall N."/>
            <person name="Watson M."/>
            <person name="Adriaenssens E.M."/>
            <person name="Foster-Nyarko E."/>
            <person name="Jarju S."/>
            <person name="Secka A."/>
            <person name="Antonio M."/>
            <person name="Oren A."/>
            <person name="Chaudhuri R.R."/>
            <person name="La Ragione R."/>
            <person name="Hildebrand F."/>
            <person name="Pallen M.J."/>
        </authorList>
    </citation>
    <scope>NUCLEOTIDE SEQUENCE</scope>
    <source>
        <strain evidence="5">B2-16538</strain>
    </source>
</reference>
<comment type="caution">
    <text evidence="5">The sequence shown here is derived from an EMBL/GenBank/DDBJ whole genome shotgun (WGS) entry which is preliminary data.</text>
</comment>
<dbReference type="NCBIfam" id="TIGR01120">
    <property type="entry name" value="rpiB"/>
    <property type="match status" value="1"/>
</dbReference>
<dbReference type="InterPro" id="IPR004785">
    <property type="entry name" value="RpiB"/>
</dbReference>
<protein>
    <submittedName>
        <fullName evidence="5">Ribose 5-phosphate isomerase B</fullName>
        <ecNumber evidence="5">5.3.1.6</ecNumber>
    </submittedName>
</protein>
<dbReference type="NCBIfam" id="TIGR00689">
    <property type="entry name" value="rpiB_lacA_lacB"/>
    <property type="match status" value="1"/>
</dbReference>
<evidence type="ECO:0000256" key="4">
    <source>
        <dbReference type="PIRSR" id="PIRSR005384-2"/>
    </source>
</evidence>
<dbReference type="GO" id="GO:0004751">
    <property type="term" value="F:ribose-5-phosphate isomerase activity"/>
    <property type="evidence" value="ECO:0007669"/>
    <property type="project" value="UniProtKB-EC"/>
</dbReference>
<accession>A0A9D9J662</accession>
<comment type="similarity">
    <text evidence="1">Belongs to the LacAB/RpiB family.</text>
</comment>
<dbReference type="Pfam" id="PF02502">
    <property type="entry name" value="LacAB_rpiB"/>
    <property type="match status" value="1"/>
</dbReference>
<dbReference type="PANTHER" id="PTHR30345:SF0">
    <property type="entry name" value="DNA DAMAGE-REPAIR_TOLERATION PROTEIN DRT102"/>
    <property type="match status" value="1"/>
</dbReference>
<dbReference type="InterPro" id="IPR036569">
    <property type="entry name" value="RpiB_LacA_LacB_sf"/>
</dbReference>
<dbReference type="Proteomes" id="UP000823750">
    <property type="component" value="Unassembled WGS sequence"/>
</dbReference>
<dbReference type="EC" id="5.3.1.6" evidence="5"/>
<evidence type="ECO:0000256" key="3">
    <source>
        <dbReference type="PIRSR" id="PIRSR005384-1"/>
    </source>
</evidence>
<evidence type="ECO:0000256" key="1">
    <source>
        <dbReference type="ARBA" id="ARBA00008754"/>
    </source>
</evidence>
<dbReference type="InterPro" id="IPR003500">
    <property type="entry name" value="RpiB_LacA_LacB"/>
</dbReference>
<feature type="binding site" evidence="4">
    <location>
        <begin position="66"/>
        <end position="70"/>
    </location>
    <ligand>
        <name>D-ribulose 5-phosphate</name>
        <dbReference type="ChEBI" id="CHEBI:58121"/>
    </ligand>
</feature>
<dbReference type="AlphaFoldDB" id="A0A9D9J662"/>
<feature type="binding site" evidence="4">
    <location>
        <begin position="8"/>
        <end position="9"/>
    </location>
    <ligand>
        <name>D-ribulose 5-phosphate</name>
        <dbReference type="ChEBI" id="CHEBI:58121"/>
    </ligand>
</feature>
<dbReference type="PANTHER" id="PTHR30345">
    <property type="entry name" value="RIBOSE-5-PHOSPHATE ISOMERASE B"/>
    <property type="match status" value="1"/>
</dbReference>
<dbReference type="NCBIfam" id="NF004051">
    <property type="entry name" value="PRK05571.1"/>
    <property type="match status" value="1"/>
</dbReference>
<dbReference type="GO" id="GO:0019316">
    <property type="term" value="P:D-allose catabolic process"/>
    <property type="evidence" value="ECO:0007669"/>
    <property type="project" value="TreeGrafter"/>
</dbReference>